<evidence type="ECO:0000256" key="1">
    <source>
        <dbReference type="SAM" id="Phobius"/>
    </source>
</evidence>
<keyword evidence="3" id="KW-1185">Reference proteome</keyword>
<dbReference type="Proteomes" id="UP001419268">
    <property type="component" value="Unassembled WGS sequence"/>
</dbReference>
<gene>
    <name evidence="2" type="ORF">Scep_029774</name>
</gene>
<evidence type="ECO:0000313" key="2">
    <source>
        <dbReference type="EMBL" id="KAK9083303.1"/>
    </source>
</evidence>
<evidence type="ECO:0000313" key="3">
    <source>
        <dbReference type="Proteomes" id="UP001419268"/>
    </source>
</evidence>
<protein>
    <submittedName>
        <fullName evidence="2">Uncharacterized protein</fullName>
    </submittedName>
</protein>
<reference evidence="2 3" key="1">
    <citation type="submission" date="2024-01" db="EMBL/GenBank/DDBJ databases">
        <title>Genome assemblies of Stephania.</title>
        <authorList>
            <person name="Yang L."/>
        </authorList>
    </citation>
    <scope>NUCLEOTIDE SEQUENCE [LARGE SCALE GENOMIC DNA]</scope>
    <source>
        <strain evidence="2">JXDWG</strain>
        <tissue evidence="2">Leaf</tissue>
    </source>
</reference>
<dbReference type="AlphaFoldDB" id="A0AAP0E648"/>
<keyword evidence="1" id="KW-1133">Transmembrane helix</keyword>
<dbReference type="EMBL" id="JBBNAG010000013">
    <property type="protein sequence ID" value="KAK9083303.1"/>
    <property type="molecule type" value="Genomic_DNA"/>
</dbReference>
<keyword evidence="1" id="KW-0472">Membrane</keyword>
<name>A0AAP0E648_9MAGN</name>
<organism evidence="2 3">
    <name type="scientific">Stephania cephalantha</name>
    <dbReference type="NCBI Taxonomy" id="152367"/>
    <lineage>
        <taxon>Eukaryota</taxon>
        <taxon>Viridiplantae</taxon>
        <taxon>Streptophyta</taxon>
        <taxon>Embryophyta</taxon>
        <taxon>Tracheophyta</taxon>
        <taxon>Spermatophyta</taxon>
        <taxon>Magnoliopsida</taxon>
        <taxon>Ranunculales</taxon>
        <taxon>Menispermaceae</taxon>
        <taxon>Menispermoideae</taxon>
        <taxon>Cissampelideae</taxon>
        <taxon>Stephania</taxon>
    </lineage>
</organism>
<comment type="caution">
    <text evidence="2">The sequence shown here is derived from an EMBL/GenBank/DDBJ whole genome shotgun (WGS) entry which is preliminary data.</text>
</comment>
<feature type="transmembrane region" description="Helical" evidence="1">
    <location>
        <begin position="153"/>
        <end position="177"/>
    </location>
</feature>
<proteinExistence type="predicted"/>
<accession>A0AAP0E648</accession>
<keyword evidence="1" id="KW-0812">Transmembrane</keyword>
<sequence>MRLQELTQTIPDQSVDDEAVYCKVPGECPKGHVYGLGSLGKKKKRYADPGASTSQVPPMVPRLEFDNVVEQLRQVMAFMQKKFGMTIDGAGLSQPPLSPHEQQQAQLDRADPLHRNRTMLIGRCKTGLRQMSNLGILRFRGQRGMSNFMILRYFYGCCRTMILVVFYGYLGILDIYYT</sequence>